<comment type="caution">
    <text evidence="1">The sequence shown here is derived from an EMBL/GenBank/DDBJ whole genome shotgun (WGS) entry which is preliminary data.</text>
</comment>
<sequence length="68" mass="7778">MFLNCPLVLVIHRVLQHRRVLDSVTDAGVARTPPRSSPYEIDLLGLHLLAPTDAERLRSNRLRLLRLL</sequence>
<evidence type="ECO:0000313" key="2">
    <source>
        <dbReference type="Proteomes" id="UP001196413"/>
    </source>
</evidence>
<keyword evidence="2" id="KW-1185">Reference proteome</keyword>
<reference evidence="1" key="1">
    <citation type="submission" date="2021-06" db="EMBL/GenBank/DDBJ databases">
        <title>Parelaphostrongylus tenuis whole genome reference sequence.</title>
        <authorList>
            <person name="Garwood T.J."/>
            <person name="Larsen P.A."/>
            <person name="Fountain-Jones N.M."/>
            <person name="Garbe J.R."/>
            <person name="Macchietto M.G."/>
            <person name="Kania S.A."/>
            <person name="Gerhold R.W."/>
            <person name="Richards J.E."/>
            <person name="Wolf T.M."/>
        </authorList>
    </citation>
    <scope>NUCLEOTIDE SEQUENCE</scope>
    <source>
        <strain evidence="1">MNPRO001-30</strain>
        <tissue evidence="1">Meninges</tissue>
    </source>
</reference>
<dbReference type="Proteomes" id="UP001196413">
    <property type="component" value="Unassembled WGS sequence"/>
</dbReference>
<dbReference type="EMBL" id="JAHQIW010007303">
    <property type="protein sequence ID" value="KAJ1373514.1"/>
    <property type="molecule type" value="Genomic_DNA"/>
</dbReference>
<gene>
    <name evidence="1" type="ORF">KIN20_035929</name>
</gene>
<organism evidence="1 2">
    <name type="scientific">Parelaphostrongylus tenuis</name>
    <name type="common">Meningeal worm</name>
    <dbReference type="NCBI Taxonomy" id="148309"/>
    <lineage>
        <taxon>Eukaryota</taxon>
        <taxon>Metazoa</taxon>
        <taxon>Ecdysozoa</taxon>
        <taxon>Nematoda</taxon>
        <taxon>Chromadorea</taxon>
        <taxon>Rhabditida</taxon>
        <taxon>Rhabditina</taxon>
        <taxon>Rhabditomorpha</taxon>
        <taxon>Strongyloidea</taxon>
        <taxon>Metastrongylidae</taxon>
        <taxon>Parelaphostrongylus</taxon>
    </lineage>
</organism>
<protein>
    <submittedName>
        <fullName evidence="1">Uncharacterized protein</fullName>
    </submittedName>
</protein>
<accession>A0AAD5RFC4</accession>
<dbReference type="AlphaFoldDB" id="A0AAD5RFC4"/>
<evidence type="ECO:0000313" key="1">
    <source>
        <dbReference type="EMBL" id="KAJ1373514.1"/>
    </source>
</evidence>
<name>A0AAD5RFC4_PARTN</name>
<proteinExistence type="predicted"/>